<accession>A0ACB7SYP5</accession>
<protein>
    <submittedName>
        <fullName evidence="1">Uncharacterized protein</fullName>
    </submittedName>
</protein>
<name>A0ACB7SYP5_HYAAI</name>
<dbReference type="Proteomes" id="UP000821845">
    <property type="component" value="Chromosome 2"/>
</dbReference>
<gene>
    <name evidence="1" type="ORF">HPB50_021108</name>
</gene>
<comment type="caution">
    <text evidence="1">The sequence shown here is derived from an EMBL/GenBank/DDBJ whole genome shotgun (WGS) entry which is preliminary data.</text>
</comment>
<evidence type="ECO:0000313" key="1">
    <source>
        <dbReference type="EMBL" id="KAH6939735.1"/>
    </source>
</evidence>
<organism evidence="1 2">
    <name type="scientific">Hyalomma asiaticum</name>
    <name type="common">Tick</name>
    <dbReference type="NCBI Taxonomy" id="266040"/>
    <lineage>
        <taxon>Eukaryota</taxon>
        <taxon>Metazoa</taxon>
        <taxon>Ecdysozoa</taxon>
        <taxon>Arthropoda</taxon>
        <taxon>Chelicerata</taxon>
        <taxon>Arachnida</taxon>
        <taxon>Acari</taxon>
        <taxon>Parasitiformes</taxon>
        <taxon>Ixodida</taxon>
        <taxon>Ixodoidea</taxon>
        <taxon>Ixodidae</taxon>
        <taxon>Hyalomminae</taxon>
        <taxon>Hyalomma</taxon>
    </lineage>
</organism>
<proteinExistence type="predicted"/>
<evidence type="ECO:0000313" key="2">
    <source>
        <dbReference type="Proteomes" id="UP000821845"/>
    </source>
</evidence>
<dbReference type="EMBL" id="CM023482">
    <property type="protein sequence ID" value="KAH6939735.1"/>
    <property type="molecule type" value="Genomic_DNA"/>
</dbReference>
<keyword evidence="2" id="KW-1185">Reference proteome</keyword>
<sequence>MPGSGSNGTNVLEAVAAPTALACFDCGPGGVSKAARPLPRRRAVTYTYLIPSSPTSPHAWYKEVSPPPMAARDEDGSFTCTTCHKEFASEYDFVVHQRRHTGERPFQCSRCFETFASASALLLHRGSVHGSRSPFRCTFCGRMFNGGDEYSRHLGRHRRTGFCFRCSCTRLFRDEEEIKEHLAVHESGSGHKCPCCRRMYESLLALGAHYAKHEKAAKKKTPSQHVPE</sequence>
<reference evidence="1" key="1">
    <citation type="submission" date="2020-05" db="EMBL/GenBank/DDBJ databases">
        <title>Large-scale comparative analyses of tick genomes elucidate their genetic diversity and vector capacities.</title>
        <authorList>
            <person name="Jia N."/>
            <person name="Wang J."/>
            <person name="Shi W."/>
            <person name="Du L."/>
            <person name="Sun Y."/>
            <person name="Zhan W."/>
            <person name="Jiang J."/>
            <person name="Wang Q."/>
            <person name="Zhang B."/>
            <person name="Ji P."/>
            <person name="Sakyi L.B."/>
            <person name="Cui X."/>
            <person name="Yuan T."/>
            <person name="Jiang B."/>
            <person name="Yang W."/>
            <person name="Lam T.T.-Y."/>
            <person name="Chang Q."/>
            <person name="Ding S."/>
            <person name="Wang X."/>
            <person name="Zhu J."/>
            <person name="Ruan X."/>
            <person name="Zhao L."/>
            <person name="Wei J."/>
            <person name="Que T."/>
            <person name="Du C."/>
            <person name="Cheng J."/>
            <person name="Dai P."/>
            <person name="Han X."/>
            <person name="Huang E."/>
            <person name="Gao Y."/>
            <person name="Liu J."/>
            <person name="Shao H."/>
            <person name="Ye R."/>
            <person name="Li L."/>
            <person name="Wei W."/>
            <person name="Wang X."/>
            <person name="Wang C."/>
            <person name="Yang T."/>
            <person name="Huo Q."/>
            <person name="Li W."/>
            <person name="Guo W."/>
            <person name="Chen H."/>
            <person name="Zhou L."/>
            <person name="Ni X."/>
            <person name="Tian J."/>
            <person name="Zhou Y."/>
            <person name="Sheng Y."/>
            <person name="Liu T."/>
            <person name="Pan Y."/>
            <person name="Xia L."/>
            <person name="Li J."/>
            <person name="Zhao F."/>
            <person name="Cao W."/>
        </authorList>
    </citation>
    <scope>NUCLEOTIDE SEQUENCE</scope>
    <source>
        <strain evidence="1">Hyas-2018</strain>
    </source>
</reference>